<proteinExistence type="predicted"/>
<reference evidence="1 2" key="1">
    <citation type="submission" date="2019-03" db="EMBL/GenBank/DDBJ databases">
        <title>First draft genome of Liparis tanakae, snailfish: a comprehensive survey of snailfish specific genes.</title>
        <authorList>
            <person name="Kim W."/>
            <person name="Song I."/>
            <person name="Jeong J.-H."/>
            <person name="Kim D."/>
            <person name="Kim S."/>
            <person name="Ryu S."/>
            <person name="Song J.Y."/>
            <person name="Lee S.K."/>
        </authorList>
    </citation>
    <scope>NUCLEOTIDE SEQUENCE [LARGE SCALE GENOMIC DNA]</scope>
    <source>
        <tissue evidence="1">Muscle</tissue>
    </source>
</reference>
<sequence length="66" mass="7568">MRLSEVVALRLIDGDSAAREQLSMWRQLQLHAEMSGMQQAELGRRRRANRARRARRSLCASCSLRG</sequence>
<comment type="caution">
    <text evidence="1">The sequence shown here is derived from an EMBL/GenBank/DDBJ whole genome shotgun (WGS) entry which is preliminary data.</text>
</comment>
<organism evidence="1 2">
    <name type="scientific">Liparis tanakae</name>
    <name type="common">Tanaka's snailfish</name>
    <dbReference type="NCBI Taxonomy" id="230148"/>
    <lineage>
        <taxon>Eukaryota</taxon>
        <taxon>Metazoa</taxon>
        <taxon>Chordata</taxon>
        <taxon>Craniata</taxon>
        <taxon>Vertebrata</taxon>
        <taxon>Euteleostomi</taxon>
        <taxon>Actinopterygii</taxon>
        <taxon>Neopterygii</taxon>
        <taxon>Teleostei</taxon>
        <taxon>Neoteleostei</taxon>
        <taxon>Acanthomorphata</taxon>
        <taxon>Eupercaria</taxon>
        <taxon>Perciformes</taxon>
        <taxon>Cottioidei</taxon>
        <taxon>Cottales</taxon>
        <taxon>Liparidae</taxon>
        <taxon>Liparis</taxon>
    </lineage>
</organism>
<dbReference type="EMBL" id="SRLO01000719">
    <property type="protein sequence ID" value="TNN47920.1"/>
    <property type="molecule type" value="Genomic_DNA"/>
</dbReference>
<keyword evidence="2" id="KW-1185">Reference proteome</keyword>
<name>A0A4Z2G401_9TELE</name>
<evidence type="ECO:0000313" key="2">
    <source>
        <dbReference type="Proteomes" id="UP000314294"/>
    </source>
</evidence>
<dbReference type="AlphaFoldDB" id="A0A4Z2G401"/>
<dbReference type="Proteomes" id="UP000314294">
    <property type="component" value="Unassembled WGS sequence"/>
</dbReference>
<protein>
    <submittedName>
        <fullName evidence="1">Uncharacterized protein</fullName>
    </submittedName>
</protein>
<accession>A0A4Z2G401</accession>
<evidence type="ECO:0000313" key="1">
    <source>
        <dbReference type="EMBL" id="TNN47920.1"/>
    </source>
</evidence>
<gene>
    <name evidence="1" type="ORF">EYF80_041863</name>
</gene>